<dbReference type="InterPro" id="IPR041677">
    <property type="entry name" value="DNA2/NAM7_AAA_11"/>
</dbReference>
<feature type="compositionally biased region" description="Low complexity" evidence="8">
    <location>
        <begin position="156"/>
        <end position="167"/>
    </location>
</feature>
<gene>
    <name evidence="11" type="ORF">EXIGLDRAFT_834588</name>
</gene>
<evidence type="ECO:0000313" key="12">
    <source>
        <dbReference type="Proteomes" id="UP000077266"/>
    </source>
</evidence>
<feature type="domain" description="C3H1-type" evidence="9">
    <location>
        <begin position="128"/>
        <end position="156"/>
    </location>
</feature>
<feature type="compositionally biased region" description="Polar residues" evidence="8">
    <location>
        <begin position="1007"/>
        <end position="1020"/>
    </location>
</feature>
<evidence type="ECO:0000256" key="1">
    <source>
        <dbReference type="ARBA" id="ARBA00004496"/>
    </source>
</evidence>
<keyword evidence="6" id="KW-0391">Immunity</keyword>
<dbReference type="Gene3D" id="3.40.50.300">
    <property type="entry name" value="P-loop containing nucleotide triphosphate hydrolases"/>
    <property type="match status" value="3"/>
</dbReference>
<dbReference type="InterPro" id="IPR041679">
    <property type="entry name" value="DNA2/NAM7-like_C"/>
</dbReference>
<dbReference type="Pfam" id="PF20173">
    <property type="entry name" value="ZnF_RZ-type"/>
    <property type="match status" value="1"/>
</dbReference>
<name>A0A165JLI1_EXIGL</name>
<dbReference type="GO" id="GO:0008270">
    <property type="term" value="F:zinc ion binding"/>
    <property type="evidence" value="ECO:0007669"/>
    <property type="project" value="UniProtKB-KW"/>
</dbReference>
<dbReference type="CDD" id="cd06008">
    <property type="entry name" value="NF-X1-zinc-finger"/>
    <property type="match status" value="1"/>
</dbReference>
<evidence type="ECO:0000256" key="3">
    <source>
        <dbReference type="ARBA" id="ARBA00022723"/>
    </source>
</evidence>
<keyword evidence="4 7" id="KW-0863">Zinc-finger</keyword>
<dbReference type="InterPro" id="IPR027417">
    <property type="entry name" value="P-loop_NTPase"/>
</dbReference>
<dbReference type="GO" id="GO:0031380">
    <property type="term" value="C:nuclear RNA-directed RNA polymerase complex"/>
    <property type="evidence" value="ECO:0007669"/>
    <property type="project" value="TreeGrafter"/>
</dbReference>
<dbReference type="GO" id="GO:0004386">
    <property type="term" value="F:helicase activity"/>
    <property type="evidence" value="ECO:0007669"/>
    <property type="project" value="InterPro"/>
</dbReference>
<evidence type="ECO:0000256" key="2">
    <source>
        <dbReference type="ARBA" id="ARBA00022490"/>
    </source>
</evidence>
<feature type="region of interest" description="Disordered" evidence="8">
    <location>
        <begin position="98"/>
        <end position="132"/>
    </location>
</feature>
<evidence type="ECO:0000313" key="11">
    <source>
        <dbReference type="EMBL" id="KZV95021.1"/>
    </source>
</evidence>
<feature type="domain" description="RZ-type" evidence="10">
    <location>
        <begin position="2256"/>
        <end position="2329"/>
    </location>
</feature>
<feature type="domain" description="C3H1-type" evidence="9">
    <location>
        <begin position="1"/>
        <end position="28"/>
    </location>
</feature>
<organism evidence="11 12">
    <name type="scientific">Exidia glandulosa HHB12029</name>
    <dbReference type="NCBI Taxonomy" id="1314781"/>
    <lineage>
        <taxon>Eukaryota</taxon>
        <taxon>Fungi</taxon>
        <taxon>Dikarya</taxon>
        <taxon>Basidiomycota</taxon>
        <taxon>Agaricomycotina</taxon>
        <taxon>Agaricomycetes</taxon>
        <taxon>Auriculariales</taxon>
        <taxon>Exidiaceae</taxon>
        <taxon>Exidia</taxon>
    </lineage>
</organism>
<evidence type="ECO:0000259" key="10">
    <source>
        <dbReference type="PROSITE" id="PS51981"/>
    </source>
</evidence>
<dbReference type="OrthoDB" id="2423195at2759"/>
<dbReference type="PANTHER" id="PTHR10887">
    <property type="entry name" value="DNA2/NAM7 HELICASE FAMILY"/>
    <property type="match status" value="1"/>
</dbReference>
<dbReference type="PROSITE" id="PS51981">
    <property type="entry name" value="ZF_RZ"/>
    <property type="match status" value="1"/>
</dbReference>
<feature type="zinc finger region" description="C3H1-type" evidence="7">
    <location>
        <begin position="128"/>
        <end position="156"/>
    </location>
</feature>
<feature type="compositionally biased region" description="Low complexity" evidence="8">
    <location>
        <begin position="102"/>
        <end position="125"/>
    </location>
</feature>
<feature type="compositionally biased region" description="Polar residues" evidence="8">
    <location>
        <begin position="45"/>
        <end position="57"/>
    </location>
</feature>
<dbReference type="STRING" id="1314781.A0A165JLI1"/>
<dbReference type="SMART" id="SM00356">
    <property type="entry name" value="ZnF_C3H1"/>
    <property type="match status" value="3"/>
</dbReference>
<feature type="zinc finger region" description="C3H1-type" evidence="7">
    <location>
        <begin position="59"/>
        <end position="87"/>
    </location>
</feature>
<keyword evidence="11" id="KW-0378">Hydrolase</keyword>
<dbReference type="GO" id="GO:0016787">
    <property type="term" value="F:hydrolase activity"/>
    <property type="evidence" value="ECO:0007669"/>
    <property type="project" value="UniProtKB-KW"/>
</dbReference>
<dbReference type="InterPro" id="IPR047187">
    <property type="entry name" value="SF1_C_Upf1"/>
</dbReference>
<keyword evidence="3 7" id="KW-0479">Metal-binding</keyword>
<dbReference type="GO" id="GO:0031048">
    <property type="term" value="P:regulatory ncRNA-mediated heterochromatin formation"/>
    <property type="evidence" value="ECO:0007669"/>
    <property type="project" value="TreeGrafter"/>
</dbReference>
<evidence type="ECO:0000256" key="4">
    <source>
        <dbReference type="ARBA" id="ARBA00022771"/>
    </source>
</evidence>
<dbReference type="InterPro" id="IPR000571">
    <property type="entry name" value="Znf_CCCH"/>
</dbReference>
<dbReference type="Proteomes" id="UP000077266">
    <property type="component" value="Unassembled WGS sequence"/>
</dbReference>
<comment type="subcellular location">
    <subcellularLocation>
        <location evidence="1">Cytoplasm</location>
    </subcellularLocation>
</comment>
<keyword evidence="5 7" id="KW-0862">Zinc</keyword>
<dbReference type="CDD" id="cd18808">
    <property type="entry name" value="SF1_C_Upf1"/>
    <property type="match status" value="1"/>
</dbReference>
<evidence type="ECO:0000256" key="5">
    <source>
        <dbReference type="ARBA" id="ARBA00022833"/>
    </source>
</evidence>
<proteinExistence type="predicted"/>
<evidence type="ECO:0000256" key="8">
    <source>
        <dbReference type="SAM" id="MobiDB-lite"/>
    </source>
</evidence>
<dbReference type="InParanoid" id="A0A165JLI1"/>
<feature type="region of interest" description="Disordered" evidence="8">
    <location>
        <begin position="1062"/>
        <end position="1096"/>
    </location>
</feature>
<keyword evidence="12" id="KW-1185">Reference proteome</keyword>
<dbReference type="GO" id="GO:0005737">
    <property type="term" value="C:cytoplasm"/>
    <property type="evidence" value="ECO:0007669"/>
    <property type="project" value="UniProtKB-SubCell"/>
</dbReference>
<feature type="zinc finger region" description="C3H1-type" evidence="7">
    <location>
        <begin position="1"/>
        <end position="28"/>
    </location>
</feature>
<dbReference type="InterPro" id="IPR046439">
    <property type="entry name" value="ZF_RZ_dom"/>
</dbReference>
<sequence length="2341" mass="260062">MSRRPCNFYGTPAGCRRGASCTFLHTGPPGGSGSSRSPGAVTPRISPSTSNQNNSNLPPVPNGVCQYYWKRGSCTRGSACRYRHLAAPGVAVRTLADPAATSASGSRGNTPSSSRPSSPAIPTRTNTQNPTGTCRKFWLDGTCPFEFDCKYRHQSPSDPSPQRSSNPFTSLSAVRNSDRDRDTLGALTANQVQTYLVHGRYLQEDYTFRSSAQMQAFLDLLSNAVPSNKSWNTEDGHLLLNKLAADDHIGLTRLRDIFTFGEKEGNEVSPSAGTLQNKLSFQRGYMKLFAYYSSDFVLKSTLDHRVNALYGVIHHNFSVIVKTVRACMETMMRRGTFGDPMQQRGDYAGATLFSNLITTILEYVIRYKQAVSERPEAAAFVQSLATWTRVWTQRVSCKPPTFTDSILQMPAEVSASILRDLERRTEQVLQIVDRETQKSRKLAVAPVPRAANSEGVLAALQSLYVGPGEDRPDGPRHDNDFKDIANIRVAPTHQELVCRIPPFLPANIPQAPHPHPAESMERLLDIQFRLLREELTAPLRTAVQTVLDDLEKPAREQTQLSKILKNNGGRYRTDSVMFSVYTNVAFVDLKAERRGIATALQFDAPPGSARASSANARENFWKTSGGKRLMPGGLVALLWKTATGTTIHLGLISSSLDDIAKSGRSANGRVVTRVVFFDTTTDMRVLEELHSGYGAGDIKLMLEAPVMYESVRPFLEALRAEPARVPFAQYLVHRVDGSIPPVAPPAYATKPGFVFNLSSLLNPPEDGGVPERLRLNAADAASVQVVRTRLREDSYLDPSQSDALVDSLVREIAMIQGPPGTGKSFIGVQLLRVLLQSGVRPILLIAFTNHALDHLLEAVLDAKITTNVVRLGSKERATERLKQFSMDTLELVQAESRLDRTKRDEWKKLKEIQKEVENAARKISQHEVAEDELLRHLSFAWPDHNIPLRHPPSWVEVLLSAALDEVDEGWQEVGKEASPLPTVFSFWQDGRDIQFLRDALNRERSNSEINAEQHPANSNRFAALGDADVSGDDSSDGDALDAYVLLEEDEEDDFEAAWLHRAPHAGQSSPSSDTESQRDVEQGGPTLSPDSGANNLASTRGHYLEEFFERFGLPVPEIPTTDRTLEELQSISDVWSFSLVERQRLALFWHHEARESFHLDNVLQFERLRADLTQTQRRYDAVCDQARLRLLYGKDIIGCTTNGAAKLTALMKALAPKAIMVEEAGQVLEAHVLGSLVPSVEHLLCIGDPFQLRPTINNYSLSIDSQRGAELYRFDMSTMERLSQNGLPMSRLNVQRRMRPAIADLIRVPFLYPDLQDHPRVQGYPNVAGMPQNIFFMTHENKEEGGGDDSVSKHNTFEVKMIVDLVTYLIRQSPRYAEAGSIVVLCAYLGQLVRLRDAFARLFTVVIDERDQTLLDDRASDEQDIDNPQVERVAMSQRILLRTVDNFQGEEADIICLSLVRNSGELADGGRTTIGFLKSINRTNVALSRARHGLYIFGNAGNLASHSRLWASVVGKLQANDSIGTSIPFICPRHQDVGVRYASKPGDIPFMAPDGGCLYQCIERLSCGHACPHKCHPDSHAAVVCVKPCQRLCIRGHPCDRQCADKCGDCRFPMSQVQLPCGHVADRVPCFRMDNLDAILCTVQVQKKLPNCDHSAVMSCSEDASQWKCQESCGMNNPLCGHVCKGRCHECQVPGNASERKHVRHACGRHLFCQHPCAAPCGESGDHHCTTDCRFKCRQVCSHFSCKKPCGAPCEPCKEPCRWSCPHYSCPVPCGSPCARLPCDSPCLKQLGCGHPCPSVCGEPCEQQICPQCAPDETSDVVDYILQRTLHEVDPTLGTLDELLITLDCRHVFTVETLDGTFHLAEYYQQADDGRWIALAIPEAGYKPPLGCPKCRAPITSPRYGRAYKRADLDVLEQNAAGHMSRRITSLNKSVTTLDTAKLQAKVGESMAKVERSGCKDISLTDKAKRAVSVKHVELVKRFTHSLVTGDEFSTRNVLPVSKAELDSWKHLSAPLWGLYNTACTVADSRFAHVTAYEAAFSTLYRAEFNASIQNPDAAPRDPEQHALIQARISVGQTRPRADTRFVIEAIWRSIEIRLSIATLACEWMKTVSGSHPRREEAWAVFCRFIYKSCERSADWAVSCATKADAHRQVLRSHLLVMRVRLEMFSFNVIMWNRRGAGIEDRDKLLELLSERTDDAANYRREAVNSYRQQCPRSPEDEEWINENFVKLAAVVQQGWSAAERSLRSGVFYQPVTLADKMAVIEAFDFSHTGHFYCCPNGHTYVITECGGAMQSARCPVCGAQIGGGNHNLDASNRRDDGMEQLVRQRGAQQNPFLWGA</sequence>
<feature type="region of interest" description="Disordered" evidence="8">
    <location>
        <begin position="154"/>
        <end position="179"/>
    </location>
</feature>
<evidence type="ECO:0000256" key="6">
    <source>
        <dbReference type="ARBA" id="ARBA00022859"/>
    </source>
</evidence>
<dbReference type="EMBL" id="KV425964">
    <property type="protein sequence ID" value="KZV95021.1"/>
    <property type="molecule type" value="Genomic_DNA"/>
</dbReference>
<accession>A0A165JLI1</accession>
<dbReference type="PANTHER" id="PTHR10887:SF445">
    <property type="entry name" value="NFX1-TYPE ZINC FINGER-CONTAINING PROTEIN 1"/>
    <property type="match status" value="1"/>
</dbReference>
<keyword evidence="2" id="KW-0963">Cytoplasm</keyword>
<feature type="region of interest" description="Disordered" evidence="8">
    <location>
        <begin position="26"/>
        <end position="57"/>
    </location>
</feature>
<evidence type="ECO:0000256" key="7">
    <source>
        <dbReference type="PROSITE-ProRule" id="PRU00723"/>
    </source>
</evidence>
<dbReference type="GO" id="GO:0002376">
    <property type="term" value="P:immune system process"/>
    <property type="evidence" value="ECO:0007669"/>
    <property type="project" value="UniProtKB-KW"/>
</dbReference>
<evidence type="ECO:0000259" key="9">
    <source>
        <dbReference type="PROSITE" id="PS50103"/>
    </source>
</evidence>
<dbReference type="SUPFAM" id="SSF52540">
    <property type="entry name" value="P-loop containing nucleoside triphosphate hydrolases"/>
    <property type="match status" value="1"/>
</dbReference>
<dbReference type="InterPro" id="IPR045055">
    <property type="entry name" value="DNA2/NAM7-like"/>
</dbReference>
<feature type="region of interest" description="Disordered" evidence="8">
    <location>
        <begin position="1006"/>
        <end position="1037"/>
    </location>
</feature>
<reference evidence="11 12" key="1">
    <citation type="journal article" date="2016" name="Mol. Biol. Evol.">
        <title>Comparative Genomics of Early-Diverging Mushroom-Forming Fungi Provides Insights into the Origins of Lignocellulose Decay Capabilities.</title>
        <authorList>
            <person name="Nagy L.G."/>
            <person name="Riley R."/>
            <person name="Tritt A."/>
            <person name="Adam C."/>
            <person name="Daum C."/>
            <person name="Floudas D."/>
            <person name="Sun H."/>
            <person name="Yadav J.S."/>
            <person name="Pangilinan J."/>
            <person name="Larsson K.H."/>
            <person name="Matsuura K."/>
            <person name="Barry K."/>
            <person name="Labutti K."/>
            <person name="Kuo R."/>
            <person name="Ohm R.A."/>
            <person name="Bhattacharya S.S."/>
            <person name="Shirouzu T."/>
            <person name="Yoshinaga Y."/>
            <person name="Martin F.M."/>
            <person name="Grigoriev I.V."/>
            <person name="Hibbett D.S."/>
        </authorList>
    </citation>
    <scope>NUCLEOTIDE SEQUENCE [LARGE SCALE GENOMIC DNA]</scope>
    <source>
        <strain evidence="11 12">HHB12029</strain>
    </source>
</reference>
<dbReference type="Pfam" id="PF13086">
    <property type="entry name" value="AAA_11"/>
    <property type="match status" value="2"/>
</dbReference>
<dbReference type="Pfam" id="PF13087">
    <property type="entry name" value="AAA_12"/>
    <property type="match status" value="1"/>
</dbReference>
<dbReference type="PROSITE" id="PS50103">
    <property type="entry name" value="ZF_C3H1"/>
    <property type="match status" value="3"/>
</dbReference>
<protein>
    <submittedName>
        <fullName evidence="11">p-loop containing nucleoside triphosphate hydrolase protein</fullName>
    </submittedName>
</protein>
<feature type="domain" description="C3H1-type" evidence="9">
    <location>
        <begin position="59"/>
        <end position="87"/>
    </location>
</feature>